<dbReference type="Proteomes" id="UP000576082">
    <property type="component" value="Unassembled WGS sequence"/>
</dbReference>
<feature type="region of interest" description="Disordered" evidence="1">
    <location>
        <begin position="1"/>
        <end position="22"/>
    </location>
</feature>
<dbReference type="EMBL" id="JABANE010000003">
    <property type="protein sequence ID" value="NME66696.1"/>
    <property type="molecule type" value="Genomic_DNA"/>
</dbReference>
<evidence type="ECO:0000313" key="4">
    <source>
        <dbReference type="Proteomes" id="UP000576082"/>
    </source>
</evidence>
<dbReference type="Gene3D" id="3.10.350.10">
    <property type="entry name" value="LysM domain"/>
    <property type="match status" value="1"/>
</dbReference>
<feature type="domain" description="LysM" evidence="2">
    <location>
        <begin position="657"/>
        <end position="703"/>
    </location>
</feature>
<name>A0A7X9NZB3_9BACT</name>
<dbReference type="RefSeq" id="WP_169654442.1">
    <property type="nucleotide sequence ID" value="NZ_JABANE010000003.1"/>
</dbReference>
<evidence type="ECO:0000313" key="3">
    <source>
        <dbReference type="EMBL" id="NME66696.1"/>
    </source>
</evidence>
<accession>A0A7X9NZB3</accession>
<dbReference type="PROSITE" id="PS51782">
    <property type="entry name" value="LYSM"/>
    <property type="match status" value="1"/>
</dbReference>
<comment type="caution">
    <text evidence="3">The sequence shown here is derived from an EMBL/GenBank/DDBJ whole genome shotgun (WGS) entry which is preliminary data.</text>
</comment>
<keyword evidence="4" id="KW-1185">Reference proteome</keyword>
<evidence type="ECO:0000259" key="2">
    <source>
        <dbReference type="PROSITE" id="PS51782"/>
    </source>
</evidence>
<proteinExistence type="predicted"/>
<dbReference type="InterPro" id="IPR018392">
    <property type="entry name" value="LysM"/>
</dbReference>
<protein>
    <recommendedName>
        <fullName evidence="2">LysM domain-containing protein</fullName>
    </recommendedName>
</protein>
<evidence type="ECO:0000256" key="1">
    <source>
        <dbReference type="SAM" id="MobiDB-lite"/>
    </source>
</evidence>
<sequence length="1377" mass="159838">MLIHKSKESESGEKSSGDYTSTFDRRTLEEEKKLQFSDGQLQEITEALHELIHGREVFSNLHSTELLSDPLNIIQDAIFDLLEVIEGKIIFKYYKQERVKDRLNSFYFDPDLISQIKYAYQERYKITLWEDLVKNSGIGFNNYKVLRVFSYQKRSASIVDPLEIAISAQQYFERYEKGNKRDTAPLIELEEFLLLHLKMHPQSVIDVDEAYSKKYSISLREKWSHLPYGFSSKLDDILPLYYLDELKYLDKVAVNLKELQISISDFEGGLEKANLLISDKIHDSEINYIFDDAMLKMLREVIIDEIEGCGLVRDQAGKYSFLGDLTSQASIYSLNEKEISIYFPLTYVIENTKLHFDPEIISKKIEIGEQNRENYIHSQPKGNIDYQHLAQIIYSQTVRGDWKEPSFIYFFYENFSWLLPKMNYRQDDKQDDKQDEMLREKIKKEHSEQKEIRANLKKIEGHPPSINELKLQFKKLYQTDLLIFLEKYLEEHISYFNYVLADSSTNGREGIDEEKIANSIEEILWQYQYYLDSIANKNYKAVSKFTRDKKRDEVSENIKKLLLQLENNPVSYKRMLYFYEGHDFTKDLQQYKIYEDLKDFIPLQFVHQWVTVRSIGKKSQNLNEIEKDLKNRPKNPDSTASGVILEYYDHTTQQHRYRYLVSDKDTVYGISQRTNSSIDDIISANNWKKIDPNTGMILTFLNREMKLKAGDYIHLPTNYTPKKGTIFYKEENLGNDLKYVAVQKEEGYWKTKPLQIHEDDNLKDKILKYIGVEDQIENKKINGVSLSLELMVKGKLYAFIDISFKIGSELSIKTADTRSVNVSLSAMPAIGLSAGKKGYNVDIGAGVKFSLDYFRVLNGSYTSYSHFLAFLQLAVFQTFTGFSKDLNMVEKWDDETWNELAKGYVRKELLEYYGYVGGSFKSNQDILQTMDVDEDTSQKFGAKYTLTSSSASSYKVKGLDKNLKKRSVYEQERALENWQPSEKKALRDDLSHSLTNETTIGGITIKHEVKDTKYSTNQNNIGETNAIEIEYPITEITAQSLFSYNTPNLIQILKNIVKGVCSFDITVGPQSILSNIDHSLFMGTAPTAEKMCKLKSSSSFSLIFKSQFLSEEDLLPNHQYTRMSIKGNLGLALEDPADRFSFSGNTSVEHEIAEVFGSGTISYISSVFNGINSEKGIEYGLDKPQFSTKYNDLILEATLKAKKEYYKNSGRITDVHAKIPTLSDLLKSYQQDENLKEIRDKLLEQTMSEWKGFIEKDNESYNEMVMEFSDNIRDVVLPYVSEPNRMVWKWSDIAKDIHGLNEKQCEYYLGDMNAIGEYFYYKKRESNRVLLEQNSSSFLQIILLKKNKGDLIKSFEKDILFPLFIENKVYSNISYNG</sequence>
<feature type="compositionally biased region" description="Basic and acidic residues" evidence="1">
    <location>
        <begin position="1"/>
        <end position="16"/>
    </location>
</feature>
<gene>
    <name evidence="3" type="ORF">HHU12_01850</name>
</gene>
<reference evidence="3 4" key="1">
    <citation type="submission" date="2020-04" db="EMBL/GenBank/DDBJ databases">
        <title>Flammeovirga sp. SR4, a novel species isolated from seawater.</title>
        <authorList>
            <person name="Wang X."/>
        </authorList>
    </citation>
    <scope>NUCLEOTIDE SEQUENCE [LARGE SCALE GENOMIC DNA]</scope>
    <source>
        <strain evidence="3 4">ATCC 23126</strain>
    </source>
</reference>
<dbReference type="InterPro" id="IPR036779">
    <property type="entry name" value="LysM_dom_sf"/>
</dbReference>
<organism evidence="3 4">
    <name type="scientific">Flammeovirga aprica JL-4</name>
    <dbReference type="NCBI Taxonomy" id="694437"/>
    <lineage>
        <taxon>Bacteria</taxon>
        <taxon>Pseudomonadati</taxon>
        <taxon>Bacteroidota</taxon>
        <taxon>Cytophagia</taxon>
        <taxon>Cytophagales</taxon>
        <taxon>Flammeovirgaceae</taxon>
        <taxon>Flammeovirga</taxon>
    </lineage>
</organism>